<keyword evidence="1" id="KW-1133">Transmembrane helix</keyword>
<evidence type="ECO:0000259" key="2">
    <source>
        <dbReference type="Pfam" id="PF08486"/>
    </source>
</evidence>
<dbReference type="EMBL" id="VIRV01000007">
    <property type="protein sequence ID" value="MBY0758742.1"/>
    <property type="molecule type" value="Genomic_DNA"/>
</dbReference>
<keyword evidence="1" id="KW-0812">Transmembrane</keyword>
<keyword evidence="1" id="KW-0472">Membrane</keyword>
<comment type="caution">
    <text evidence="3">The sequence shown here is derived from an EMBL/GenBank/DDBJ whole genome shotgun (WGS) entry which is preliminary data.</text>
</comment>
<organism evidence="3 4">
    <name type="scientific">Sellimonas caecigallum</name>
    <dbReference type="NCBI Taxonomy" id="2592333"/>
    <lineage>
        <taxon>Bacteria</taxon>
        <taxon>Bacillati</taxon>
        <taxon>Bacillota</taxon>
        <taxon>Clostridia</taxon>
        <taxon>Lachnospirales</taxon>
        <taxon>Lachnospiraceae</taxon>
        <taxon>Sellimonas</taxon>
    </lineage>
</organism>
<evidence type="ECO:0000256" key="1">
    <source>
        <dbReference type="SAM" id="Phobius"/>
    </source>
</evidence>
<dbReference type="Pfam" id="PF08486">
    <property type="entry name" value="SpoIID"/>
    <property type="match status" value="1"/>
</dbReference>
<keyword evidence="4" id="KW-1185">Reference proteome</keyword>
<reference evidence="3 4" key="1">
    <citation type="journal article" date="2020" name="New Microbes New Infect">
        <title>Sellimonas caecigallum sp. nov., description and genome sequence of a new member of the Sellimonas genus isolated from the cecum of feral chicken.</title>
        <authorList>
            <person name="Wongkuna S."/>
            <person name="Ghimire S."/>
            <person name="Antony L."/>
            <person name="Chankhamhaengdecha S."/>
            <person name="Janvilisri T."/>
            <person name="Scaria J."/>
        </authorList>
    </citation>
    <scope>NUCLEOTIDE SEQUENCE [LARGE SCALE GENOMIC DNA]</scope>
    <source>
        <strain evidence="3 4">SW451</strain>
    </source>
</reference>
<name>A0ABS7L6Y5_9FIRM</name>
<dbReference type="Proteomes" id="UP000779049">
    <property type="component" value="Unassembled WGS sequence"/>
</dbReference>
<evidence type="ECO:0000313" key="3">
    <source>
        <dbReference type="EMBL" id="MBY0758742.1"/>
    </source>
</evidence>
<feature type="transmembrane region" description="Helical" evidence="1">
    <location>
        <begin position="13"/>
        <end position="31"/>
    </location>
</feature>
<proteinExistence type="predicted"/>
<dbReference type="InterPro" id="IPR013693">
    <property type="entry name" value="SpoIID/LytB_N"/>
</dbReference>
<accession>A0ABS7L6Y5</accession>
<gene>
    <name evidence="3" type="ORF">FLB61_06540</name>
</gene>
<protein>
    <recommendedName>
        <fullName evidence="2">Sporulation stage II protein D amidase enhancer LytB N-terminal domain-containing protein</fullName>
    </recommendedName>
</protein>
<evidence type="ECO:0000313" key="4">
    <source>
        <dbReference type="Proteomes" id="UP000779049"/>
    </source>
</evidence>
<feature type="domain" description="Sporulation stage II protein D amidase enhancer LytB N-terminal" evidence="2">
    <location>
        <begin position="58"/>
        <end position="148"/>
    </location>
</feature>
<sequence length="303" mass="33942">MGGSFMLRKWKKVICYIFVLTALPYLITIFINGPMRLSAPTQKQQEVAVMSEGDSKAKFLSLDEYGMGMLAREIPMSMDIEAVKAQAILVRTGIYKKMAEKTGNDQVVFSGPYFSVQEMEKEWGDHMEEYYSKLKKAWNETKERILTYGGKPAYTPFCRLTNGKTRNAAEALNTDQYPYLKSVDCSKDIEAKGAFQTKEIKGDTYEIAKTDSTGYVLQVKNGEQILDGDAFRDQFGLVSSSFTLKKGKGKTDVTTKGNGHGLGMSQNTADQMAKEGKDYKEILAYFFEGTTLQEVAEILSETE</sequence>